<dbReference type="SUPFAM" id="SSF56496">
    <property type="entry name" value="Fibrinogen C-terminal domain-like"/>
    <property type="match status" value="1"/>
</dbReference>
<dbReference type="CDD" id="cd00087">
    <property type="entry name" value="FReD"/>
    <property type="match status" value="1"/>
</dbReference>
<dbReference type="InterPro" id="IPR014716">
    <property type="entry name" value="Fibrinogen_a/b/g_C_1"/>
</dbReference>
<dbReference type="InterPro" id="IPR020837">
    <property type="entry name" value="Fibrinogen_CS"/>
</dbReference>
<evidence type="ECO:0000313" key="4">
    <source>
        <dbReference type="Proteomes" id="UP001148838"/>
    </source>
</evidence>
<dbReference type="InterPro" id="IPR002181">
    <property type="entry name" value="Fibrinogen_a/b/g_C_dom"/>
</dbReference>
<feature type="domain" description="Fibrinogen C-terminal" evidence="2">
    <location>
        <begin position="235"/>
        <end position="442"/>
    </location>
</feature>
<proteinExistence type="predicted"/>
<dbReference type="Pfam" id="PF00147">
    <property type="entry name" value="Fibrinogen_C"/>
    <property type="match status" value="1"/>
</dbReference>
<dbReference type="Gene3D" id="3.90.215.10">
    <property type="entry name" value="Gamma Fibrinogen, chain A, domain 1"/>
    <property type="match status" value="1"/>
</dbReference>
<evidence type="ECO:0000256" key="1">
    <source>
        <dbReference type="ARBA" id="ARBA00023157"/>
    </source>
</evidence>
<dbReference type="Proteomes" id="UP001148838">
    <property type="component" value="Unassembled WGS sequence"/>
</dbReference>
<dbReference type="SMART" id="SM00186">
    <property type="entry name" value="FBG"/>
    <property type="match status" value="1"/>
</dbReference>
<dbReference type="EMBL" id="JAJSOF020000019">
    <property type="protein sequence ID" value="KAJ4438817.1"/>
    <property type="molecule type" value="Genomic_DNA"/>
</dbReference>
<protein>
    <recommendedName>
        <fullName evidence="2">Fibrinogen C-terminal domain-containing protein</fullName>
    </recommendedName>
</protein>
<name>A0ABQ8SYQ3_PERAM</name>
<comment type="caution">
    <text evidence="3">The sequence shown here is derived from an EMBL/GenBank/DDBJ whole genome shotgun (WGS) entry which is preliminary data.</text>
</comment>
<dbReference type="PANTHER" id="PTHR19143">
    <property type="entry name" value="FIBRINOGEN/TENASCIN/ANGIOPOEITIN"/>
    <property type="match status" value="1"/>
</dbReference>
<evidence type="ECO:0000313" key="3">
    <source>
        <dbReference type="EMBL" id="KAJ4438817.1"/>
    </source>
</evidence>
<evidence type="ECO:0000259" key="2">
    <source>
        <dbReference type="PROSITE" id="PS51406"/>
    </source>
</evidence>
<organism evidence="3 4">
    <name type="scientific">Periplaneta americana</name>
    <name type="common">American cockroach</name>
    <name type="synonym">Blatta americana</name>
    <dbReference type="NCBI Taxonomy" id="6978"/>
    <lineage>
        <taxon>Eukaryota</taxon>
        <taxon>Metazoa</taxon>
        <taxon>Ecdysozoa</taxon>
        <taxon>Arthropoda</taxon>
        <taxon>Hexapoda</taxon>
        <taxon>Insecta</taxon>
        <taxon>Pterygota</taxon>
        <taxon>Neoptera</taxon>
        <taxon>Polyneoptera</taxon>
        <taxon>Dictyoptera</taxon>
        <taxon>Blattodea</taxon>
        <taxon>Blattoidea</taxon>
        <taxon>Blattidae</taxon>
        <taxon>Blattinae</taxon>
        <taxon>Periplaneta</taxon>
    </lineage>
</organism>
<accession>A0ABQ8SYQ3</accession>
<dbReference type="InterPro" id="IPR050373">
    <property type="entry name" value="Fibrinogen_C-term_domain"/>
</dbReference>
<dbReference type="PANTHER" id="PTHR19143:SF444">
    <property type="entry name" value="PROTEIN SCABROUS"/>
    <property type="match status" value="1"/>
</dbReference>
<reference evidence="3 4" key="1">
    <citation type="journal article" date="2022" name="Allergy">
        <title>Genome assembly and annotation of Periplaneta americana reveal a comprehensive cockroach allergen profile.</title>
        <authorList>
            <person name="Wang L."/>
            <person name="Xiong Q."/>
            <person name="Saelim N."/>
            <person name="Wang L."/>
            <person name="Nong W."/>
            <person name="Wan A.T."/>
            <person name="Shi M."/>
            <person name="Liu X."/>
            <person name="Cao Q."/>
            <person name="Hui J.H.L."/>
            <person name="Sookrung N."/>
            <person name="Leung T.F."/>
            <person name="Tungtrongchitr A."/>
            <person name="Tsui S.K.W."/>
        </authorList>
    </citation>
    <scope>NUCLEOTIDE SEQUENCE [LARGE SCALE GENOMIC DNA]</scope>
    <source>
        <strain evidence="3">PWHHKU_190912</strain>
    </source>
</reference>
<sequence>MVEDDRKYRHHRVLRMQVAQLDASSKKLSTGQAHLEHQVRRLEKQVKTLWSTHRSIGNHEAGAGEVAARQLEGRVSNLELASRMAAKTVFNISRQLVGLDKLHQSMLQLLESVETLENKVDRSVPDLQREISKMEFNMAQMTSSVALIKEDQDNQRSSLKALGGGVSAMQETVDTDHGRLSILQAQILNLTASPLVQAASLATKSQPENTDDRFNSSSIWELVQKLTVVQKEYQQIVNSLPKDCGAVQGPSGLYLISPGSQGTPILSSCDQETASGGWTVVQRRVDGSQEFNRKWDEYAAGFGSPSGEFWLGNEALHSLTADNCSSLRVDLRDIYGKTWVAEYDEFSVSGAEDGFRLHVDGYRGNASDALDYQNRMQFSAIDMDRDISNTHCAANYEGGWWFSHCQHANLNGRYNLGLTWFDASKNEWIAVAWSEMKVRRRTGCQPQG</sequence>
<keyword evidence="1" id="KW-1015">Disulfide bond</keyword>
<keyword evidence="4" id="KW-1185">Reference proteome</keyword>
<gene>
    <name evidence="3" type="ORF">ANN_14769</name>
</gene>
<dbReference type="InterPro" id="IPR036056">
    <property type="entry name" value="Fibrinogen-like_C"/>
</dbReference>
<dbReference type="PROSITE" id="PS51406">
    <property type="entry name" value="FIBRINOGEN_C_2"/>
    <property type="match status" value="1"/>
</dbReference>
<dbReference type="PROSITE" id="PS00514">
    <property type="entry name" value="FIBRINOGEN_C_1"/>
    <property type="match status" value="1"/>
</dbReference>